<protein>
    <recommendedName>
        <fullName evidence="11">Flagellar protein</fullName>
    </recommendedName>
</protein>
<evidence type="ECO:0000256" key="6">
    <source>
        <dbReference type="ARBA" id="ARBA00023136"/>
    </source>
</evidence>
<comment type="similarity">
    <text evidence="8">Belongs to the FliO/MopB family.</text>
</comment>
<evidence type="ECO:0000256" key="7">
    <source>
        <dbReference type="ARBA" id="ARBA00023143"/>
    </source>
</evidence>
<evidence type="ECO:0000256" key="9">
    <source>
        <dbReference type="SAM" id="Phobius"/>
    </source>
</evidence>
<dbReference type="NCBIfam" id="TIGR03500">
    <property type="entry name" value="FliO_TIGR"/>
    <property type="match status" value="1"/>
</dbReference>
<dbReference type="GO" id="GO:0005886">
    <property type="term" value="C:plasma membrane"/>
    <property type="evidence" value="ECO:0007669"/>
    <property type="project" value="UniProtKB-SubCell"/>
</dbReference>
<dbReference type="InterPro" id="IPR052205">
    <property type="entry name" value="FliO/MopB"/>
</dbReference>
<dbReference type="EMBL" id="UOFI01000056">
    <property type="protein sequence ID" value="VAW64492.1"/>
    <property type="molecule type" value="Genomic_DNA"/>
</dbReference>
<evidence type="ECO:0008006" key="11">
    <source>
        <dbReference type="Google" id="ProtNLM"/>
    </source>
</evidence>
<evidence type="ECO:0000256" key="5">
    <source>
        <dbReference type="ARBA" id="ARBA00022989"/>
    </source>
</evidence>
<proteinExistence type="inferred from homology"/>
<keyword evidence="5 9" id="KW-1133">Transmembrane helix</keyword>
<evidence type="ECO:0000256" key="4">
    <source>
        <dbReference type="ARBA" id="ARBA00022692"/>
    </source>
</evidence>
<dbReference type="GO" id="GO:0044781">
    <property type="term" value="P:bacterial-type flagellum organization"/>
    <property type="evidence" value="ECO:0007669"/>
    <property type="project" value="InterPro"/>
</dbReference>
<evidence type="ECO:0000256" key="3">
    <source>
        <dbReference type="ARBA" id="ARBA00022475"/>
    </source>
</evidence>
<gene>
    <name evidence="10" type="ORF">MNBD_GAMMA09-908</name>
</gene>
<dbReference type="PANTHER" id="PTHR38766">
    <property type="entry name" value="FLAGELLAR PROTEIN FLIO"/>
    <property type="match status" value="1"/>
</dbReference>
<organism evidence="10">
    <name type="scientific">hydrothermal vent metagenome</name>
    <dbReference type="NCBI Taxonomy" id="652676"/>
    <lineage>
        <taxon>unclassified sequences</taxon>
        <taxon>metagenomes</taxon>
        <taxon>ecological metagenomes</taxon>
    </lineage>
</organism>
<dbReference type="InterPro" id="IPR022781">
    <property type="entry name" value="Flagellar_biosynth_FliO"/>
</dbReference>
<evidence type="ECO:0000256" key="8">
    <source>
        <dbReference type="ARBA" id="ARBA00037937"/>
    </source>
</evidence>
<keyword evidence="7" id="KW-0975">Bacterial flagellum</keyword>
<dbReference type="Pfam" id="PF04347">
    <property type="entry name" value="FliO"/>
    <property type="match status" value="1"/>
</dbReference>
<evidence type="ECO:0000256" key="2">
    <source>
        <dbReference type="ARBA" id="ARBA00004236"/>
    </source>
</evidence>
<feature type="transmembrane region" description="Helical" evidence="9">
    <location>
        <begin position="44"/>
        <end position="66"/>
    </location>
</feature>
<evidence type="ECO:0000256" key="1">
    <source>
        <dbReference type="ARBA" id="ARBA00004117"/>
    </source>
</evidence>
<dbReference type="PANTHER" id="PTHR38766:SF1">
    <property type="entry name" value="FLAGELLAR PROTEIN FLIO"/>
    <property type="match status" value="1"/>
</dbReference>
<reference evidence="10" key="1">
    <citation type="submission" date="2018-06" db="EMBL/GenBank/DDBJ databases">
        <authorList>
            <person name="Zhirakovskaya E."/>
        </authorList>
    </citation>
    <scope>NUCLEOTIDE SEQUENCE</scope>
</reference>
<keyword evidence="6 9" id="KW-0472">Membrane</keyword>
<keyword evidence="4 9" id="KW-0812">Transmembrane</keyword>
<evidence type="ECO:0000313" key="10">
    <source>
        <dbReference type="EMBL" id="VAW64492.1"/>
    </source>
</evidence>
<name>A0A3B0XMW0_9ZZZZ</name>
<accession>A0A3B0XMW0</accession>
<dbReference type="AlphaFoldDB" id="A0A3B0XMW0"/>
<comment type="subcellular location">
    <subcellularLocation>
        <location evidence="1">Bacterial flagellum basal body</location>
    </subcellularLocation>
    <subcellularLocation>
        <location evidence="2">Cell membrane</location>
    </subcellularLocation>
</comment>
<sequence>MNNFFKNIKYLIFLISILPEVVISGVEAQAPVTTANIDAFSLMSVLNMLMGLVVVVALILGLAWILKKYGKLANYNQADMKILGGLSLGSREKALLIEVDNVRLLVGVSPGHIQTLHVLNDGADKGAPSFDKTLNKIVDQTDE</sequence>
<dbReference type="GO" id="GO:0009425">
    <property type="term" value="C:bacterial-type flagellum basal body"/>
    <property type="evidence" value="ECO:0007669"/>
    <property type="project" value="UniProtKB-SubCell"/>
</dbReference>
<keyword evidence="3" id="KW-1003">Cell membrane</keyword>